<reference evidence="2" key="1">
    <citation type="submission" date="2025-08" db="UniProtKB">
        <authorList>
            <consortium name="Ensembl"/>
        </authorList>
    </citation>
    <scope>IDENTIFICATION</scope>
</reference>
<feature type="region of interest" description="Disordered" evidence="1">
    <location>
        <begin position="1"/>
        <end position="41"/>
    </location>
</feature>
<evidence type="ECO:0000256" key="1">
    <source>
        <dbReference type="SAM" id="MobiDB-lite"/>
    </source>
</evidence>
<feature type="region of interest" description="Disordered" evidence="1">
    <location>
        <begin position="198"/>
        <end position="236"/>
    </location>
</feature>
<dbReference type="Proteomes" id="UP000694420">
    <property type="component" value="Unplaced"/>
</dbReference>
<organism evidence="2 3">
    <name type="scientific">Nothoprocta perdicaria</name>
    <name type="common">Chilean tinamou</name>
    <name type="synonym">Crypturus perdicarius</name>
    <dbReference type="NCBI Taxonomy" id="30464"/>
    <lineage>
        <taxon>Eukaryota</taxon>
        <taxon>Metazoa</taxon>
        <taxon>Chordata</taxon>
        <taxon>Craniata</taxon>
        <taxon>Vertebrata</taxon>
        <taxon>Euteleostomi</taxon>
        <taxon>Archelosauria</taxon>
        <taxon>Archosauria</taxon>
        <taxon>Dinosauria</taxon>
        <taxon>Saurischia</taxon>
        <taxon>Theropoda</taxon>
        <taxon>Coelurosauria</taxon>
        <taxon>Aves</taxon>
        <taxon>Palaeognathae</taxon>
        <taxon>Tinamiformes</taxon>
        <taxon>Tinamidae</taxon>
        <taxon>Nothoprocta</taxon>
    </lineage>
</organism>
<accession>A0A8C6ZMI7</accession>
<evidence type="ECO:0000313" key="3">
    <source>
        <dbReference type="Proteomes" id="UP000694420"/>
    </source>
</evidence>
<feature type="compositionally biased region" description="Pro residues" evidence="1">
    <location>
        <begin position="218"/>
        <end position="229"/>
    </location>
</feature>
<reference evidence="2" key="2">
    <citation type="submission" date="2025-09" db="UniProtKB">
        <authorList>
            <consortium name="Ensembl"/>
        </authorList>
    </citation>
    <scope>IDENTIFICATION</scope>
</reference>
<name>A0A8C6ZMI7_NOTPE</name>
<sequence>GGDRYSPPLPTRGRSRRPPRPPRRRRRAGRRPRQAPAAARSARCRCGRSPCRWRWGAGRGSLRAGEGGGVVVDVQDDDPALKEVHPALRGADDRHLEVQEALVLVEDHLALRQLLAVDAPLRGAQLPGHVIDLEVVGARFQAECHLSGARHDAQVGSHVTDADVGGSLLGQSVPKELLGRRQADPERRRQKQQEAAAAAAMHKAKESPHLPHLRTEKPPPLSPTRPPIDSPDEPTAKLSVRVISYKILLFQET</sequence>
<keyword evidence="3" id="KW-1185">Reference proteome</keyword>
<feature type="compositionally biased region" description="Basic and acidic residues" evidence="1">
    <location>
        <begin position="203"/>
        <end position="217"/>
    </location>
</feature>
<proteinExistence type="predicted"/>
<dbReference type="Ensembl" id="ENSNPET00000018398.1">
    <property type="protein sequence ID" value="ENSNPEP00000017950.1"/>
    <property type="gene ID" value="ENSNPEG00000013368.1"/>
</dbReference>
<evidence type="ECO:0000313" key="2">
    <source>
        <dbReference type="Ensembl" id="ENSNPEP00000017950.1"/>
    </source>
</evidence>
<feature type="compositionally biased region" description="Basic residues" evidence="1">
    <location>
        <begin position="13"/>
        <end position="33"/>
    </location>
</feature>
<dbReference type="AlphaFoldDB" id="A0A8C6ZMI7"/>
<protein>
    <submittedName>
        <fullName evidence="2">Uncharacterized protein</fullName>
    </submittedName>
</protein>